<dbReference type="Pfam" id="PF11927">
    <property type="entry name" value="HODM_asu-like"/>
    <property type="match status" value="1"/>
</dbReference>
<keyword evidence="2" id="KW-1185">Reference proteome</keyword>
<accession>A0A1H8K9K9</accession>
<dbReference type="InterPro" id="IPR021848">
    <property type="entry name" value="HODM_asu-like"/>
</dbReference>
<protein>
    <submittedName>
        <fullName evidence="1">DUF3445 domain-containing protein</fullName>
    </submittedName>
</protein>
<comment type="caution">
    <text evidence="1">The sequence shown here is derived from an EMBL/GenBank/DDBJ whole genome shotgun (WGS) entry which is preliminary data.</text>
</comment>
<organism evidence="1 2">
    <name type="scientific">Cryobacterium luteum</name>
    <dbReference type="NCBI Taxonomy" id="1424661"/>
    <lineage>
        <taxon>Bacteria</taxon>
        <taxon>Bacillati</taxon>
        <taxon>Actinomycetota</taxon>
        <taxon>Actinomycetes</taxon>
        <taxon>Micrococcales</taxon>
        <taxon>Microbacteriaceae</taxon>
        <taxon>Cryobacterium</taxon>
    </lineage>
</organism>
<dbReference type="STRING" id="1424661.SAMN05216281_1189"/>
<dbReference type="EMBL" id="SOFF01000016">
    <property type="protein sequence ID" value="TFB92373.1"/>
    <property type="molecule type" value="Genomic_DNA"/>
</dbReference>
<dbReference type="Proteomes" id="UP000297654">
    <property type="component" value="Unassembled WGS sequence"/>
</dbReference>
<name>A0A1H8K9K9_9MICO</name>
<evidence type="ECO:0000313" key="2">
    <source>
        <dbReference type="Proteomes" id="UP000297654"/>
    </source>
</evidence>
<dbReference type="OrthoDB" id="5242510at2"/>
<reference evidence="1 2" key="1">
    <citation type="submission" date="2019-03" db="EMBL/GenBank/DDBJ databases">
        <title>Genomics of glacier-inhabiting Cryobacterium strains.</title>
        <authorList>
            <person name="Liu Q."/>
            <person name="Xin Y.-H."/>
        </authorList>
    </citation>
    <scope>NUCLEOTIDE SEQUENCE [LARGE SCALE GENOMIC DNA]</scope>
    <source>
        <strain evidence="1 2">Hh15</strain>
    </source>
</reference>
<dbReference type="AlphaFoldDB" id="A0A1H8K9K9"/>
<sequence length="339" mass="38119">MTPAPLTDTAPLPDPASGAPFAERARHLPFPFTANSYRYSANVEPAPGRVDTDAGHWGENIIDIDCDYRCDLAERAEILARDPSRCQTLAHMRPAVWDVIETLLPIMAADYPEMMAFYRDGLNCSWRNDLLGLELEFVIGDDSSLGMDPLVFIGGQIQDDIALLDARDGALWLDAGSVTFAADWCLGFDVGMRFTEIHGPVPRVHEERIVSRAEQFLLRLQPGDNFRRTNWTMTVDRRLDTSTDSYPEWGADRRLVLLDPALPDRLHLRVEVQHLIRLPRTGTVLFLVRSYLVSLTEIATVPAWRRRLGQVLAELPADMAEYKGIDRYRASASAWLLGS</sequence>
<dbReference type="RefSeq" id="WP_092111802.1">
    <property type="nucleotide sequence ID" value="NZ_FOCN01000018.1"/>
</dbReference>
<evidence type="ECO:0000313" key="1">
    <source>
        <dbReference type="EMBL" id="TFB92373.1"/>
    </source>
</evidence>
<proteinExistence type="predicted"/>
<gene>
    <name evidence="1" type="ORF">E3O10_04860</name>
</gene>